<dbReference type="Proteomes" id="UP000796880">
    <property type="component" value="Unassembled WGS sequence"/>
</dbReference>
<dbReference type="EMBL" id="VOIH02000004">
    <property type="protein sequence ID" value="KAF3449359.1"/>
    <property type="molecule type" value="Genomic_DNA"/>
</dbReference>
<evidence type="ECO:0000313" key="1">
    <source>
        <dbReference type="EMBL" id="KAF3449359.1"/>
    </source>
</evidence>
<comment type="caution">
    <text evidence="1">The sequence shown here is derived from an EMBL/GenBank/DDBJ whole genome shotgun (WGS) entry which is preliminary data.</text>
</comment>
<proteinExistence type="predicted"/>
<accession>A0A8K0MKE8</accession>
<dbReference type="AlphaFoldDB" id="A0A8K0MKE8"/>
<keyword evidence="2" id="KW-1185">Reference proteome</keyword>
<gene>
    <name evidence="1" type="ORF">FNV43_RR10087</name>
</gene>
<sequence length="218" mass="24691">MYISKSSLQQHQKESKIKIKAFLPEEPDLTEEEKKQIWALIGRPRSDRFGRRRSEGLKGATDRKNKGLKGAEGLKGIIVSILDETGSILCLKEVSRSLWSALPQNSGSSCRGRLFKALSEPYRGGEQEERKPLALVFLLFMLLFKELYENVNRELRIGLIIGRLTSDMTSQAFKMHMPNLQETEVSEDKTAWVAQFLMSTADCWSYISAILSWTATAS</sequence>
<organism evidence="1 2">
    <name type="scientific">Rhamnella rubrinervis</name>
    <dbReference type="NCBI Taxonomy" id="2594499"/>
    <lineage>
        <taxon>Eukaryota</taxon>
        <taxon>Viridiplantae</taxon>
        <taxon>Streptophyta</taxon>
        <taxon>Embryophyta</taxon>
        <taxon>Tracheophyta</taxon>
        <taxon>Spermatophyta</taxon>
        <taxon>Magnoliopsida</taxon>
        <taxon>eudicotyledons</taxon>
        <taxon>Gunneridae</taxon>
        <taxon>Pentapetalae</taxon>
        <taxon>rosids</taxon>
        <taxon>fabids</taxon>
        <taxon>Rosales</taxon>
        <taxon>Rhamnaceae</taxon>
        <taxon>rhamnoid group</taxon>
        <taxon>Rhamneae</taxon>
        <taxon>Rhamnella</taxon>
    </lineage>
</organism>
<name>A0A8K0MKE8_9ROSA</name>
<evidence type="ECO:0000313" key="2">
    <source>
        <dbReference type="Proteomes" id="UP000796880"/>
    </source>
</evidence>
<protein>
    <submittedName>
        <fullName evidence="1">Uncharacterized protein</fullName>
    </submittedName>
</protein>
<reference evidence="1" key="1">
    <citation type="submission" date="2020-03" db="EMBL/GenBank/DDBJ databases">
        <title>A high-quality chromosome-level genome assembly of a woody plant with both climbing and erect habits, Rhamnella rubrinervis.</title>
        <authorList>
            <person name="Lu Z."/>
            <person name="Yang Y."/>
            <person name="Zhu X."/>
            <person name="Sun Y."/>
        </authorList>
    </citation>
    <scope>NUCLEOTIDE SEQUENCE</scope>
    <source>
        <strain evidence="1">BYM</strain>
        <tissue evidence="1">Leaf</tissue>
    </source>
</reference>